<sequence length="167" mass="19158">MQVAFQRYDRTFLMAAIETPGQKLERFLLRAEMQQKELAAQLGVEPSYISRMVNDRIGWVHGRYFGKIATILRLSDAEIAELNPAAVINAPLTDAERRGWTLPPEVEPEIPDMLLEAAQLYGHGKNAPLAERRWLLELSDLDFREEPESPEDWLAIYVRLSKLIDPK</sequence>
<feature type="domain" description="HTH cro/C1-type" evidence="1">
    <location>
        <begin position="24"/>
        <end position="79"/>
    </location>
</feature>
<reference evidence="2 3" key="1">
    <citation type="submission" date="2020-08" db="EMBL/GenBank/DDBJ databases">
        <title>Genomic Encyclopedia of Type Strains, Phase IV (KMG-IV): sequencing the most valuable type-strain genomes for metagenomic binning, comparative biology and taxonomic classification.</title>
        <authorList>
            <person name="Goeker M."/>
        </authorList>
    </citation>
    <scope>NUCLEOTIDE SEQUENCE [LARGE SCALE GENOMIC DNA]</scope>
    <source>
        <strain evidence="2 3">DSM 27939</strain>
    </source>
</reference>
<dbReference type="InterPro" id="IPR010982">
    <property type="entry name" value="Lambda_DNA-bd_dom_sf"/>
</dbReference>
<dbReference type="AlphaFoldDB" id="A0A7W8JUM2"/>
<gene>
    <name evidence="2" type="ORF">HNQ08_001196</name>
</gene>
<protein>
    <submittedName>
        <fullName evidence="2">Transcriptional regulator with XRE-family HTH domain</fullName>
    </submittedName>
</protein>
<organism evidence="2 3">
    <name type="scientific">Deinococcus humi</name>
    <dbReference type="NCBI Taxonomy" id="662880"/>
    <lineage>
        <taxon>Bacteria</taxon>
        <taxon>Thermotogati</taxon>
        <taxon>Deinococcota</taxon>
        <taxon>Deinococci</taxon>
        <taxon>Deinococcales</taxon>
        <taxon>Deinococcaceae</taxon>
        <taxon>Deinococcus</taxon>
    </lineage>
</organism>
<name>A0A7W8JUM2_9DEIO</name>
<comment type="caution">
    <text evidence="2">The sequence shown here is derived from an EMBL/GenBank/DDBJ whole genome shotgun (WGS) entry which is preliminary data.</text>
</comment>
<dbReference type="GO" id="GO:0003677">
    <property type="term" value="F:DNA binding"/>
    <property type="evidence" value="ECO:0007669"/>
    <property type="project" value="InterPro"/>
</dbReference>
<dbReference type="RefSeq" id="WP_184128378.1">
    <property type="nucleotide sequence ID" value="NZ_JACHFL010000002.1"/>
</dbReference>
<evidence type="ECO:0000259" key="1">
    <source>
        <dbReference type="PROSITE" id="PS50943"/>
    </source>
</evidence>
<dbReference type="SMART" id="SM00530">
    <property type="entry name" value="HTH_XRE"/>
    <property type="match status" value="1"/>
</dbReference>
<dbReference type="EMBL" id="JACHFL010000002">
    <property type="protein sequence ID" value="MBB5362111.1"/>
    <property type="molecule type" value="Genomic_DNA"/>
</dbReference>
<evidence type="ECO:0000313" key="3">
    <source>
        <dbReference type="Proteomes" id="UP000552709"/>
    </source>
</evidence>
<accession>A0A7W8JUM2</accession>
<dbReference type="InterPro" id="IPR001387">
    <property type="entry name" value="Cro/C1-type_HTH"/>
</dbReference>
<dbReference type="Proteomes" id="UP000552709">
    <property type="component" value="Unassembled WGS sequence"/>
</dbReference>
<proteinExistence type="predicted"/>
<dbReference type="CDD" id="cd00093">
    <property type="entry name" value="HTH_XRE"/>
    <property type="match status" value="1"/>
</dbReference>
<dbReference type="PROSITE" id="PS50943">
    <property type="entry name" value="HTH_CROC1"/>
    <property type="match status" value="1"/>
</dbReference>
<evidence type="ECO:0000313" key="2">
    <source>
        <dbReference type="EMBL" id="MBB5362111.1"/>
    </source>
</evidence>
<dbReference type="Gene3D" id="1.10.260.40">
    <property type="entry name" value="lambda repressor-like DNA-binding domains"/>
    <property type="match status" value="1"/>
</dbReference>
<keyword evidence="3" id="KW-1185">Reference proteome</keyword>
<dbReference type="Pfam" id="PF13560">
    <property type="entry name" value="HTH_31"/>
    <property type="match status" value="1"/>
</dbReference>
<dbReference type="SUPFAM" id="SSF47413">
    <property type="entry name" value="lambda repressor-like DNA-binding domains"/>
    <property type="match status" value="1"/>
</dbReference>